<dbReference type="OrthoDB" id="4246695at2"/>
<feature type="transmembrane region" description="Helical" evidence="1">
    <location>
        <begin position="51"/>
        <end position="70"/>
    </location>
</feature>
<protein>
    <submittedName>
        <fullName evidence="2">Uncharacterized protein</fullName>
    </submittedName>
</protein>
<sequence length="142" mass="14471">MIRAVDTSTRTRSLAGALLLAAATVAVWWAWLGWDTGHPADPRTGSAAGTYAGWQVVGVVLSLVAVAAVAGWLLNPWLVVPVMTAAFTVAWSQQASAGAESGLWAISAILVLVGMAAGATLVSGGSHLLRGYQHRPGVPAGT</sequence>
<evidence type="ECO:0000313" key="3">
    <source>
        <dbReference type="Proteomes" id="UP000070620"/>
    </source>
</evidence>
<feature type="transmembrane region" description="Helical" evidence="1">
    <location>
        <begin position="12"/>
        <end position="31"/>
    </location>
</feature>
<feature type="transmembrane region" description="Helical" evidence="1">
    <location>
        <begin position="77"/>
        <end position="96"/>
    </location>
</feature>
<keyword evidence="3" id="KW-1185">Reference proteome</keyword>
<keyword evidence="1" id="KW-0472">Membrane</keyword>
<keyword evidence="1" id="KW-1133">Transmembrane helix</keyword>
<comment type="caution">
    <text evidence="2">The sequence shown here is derived from an EMBL/GenBank/DDBJ whole genome shotgun (WGS) entry which is preliminary data.</text>
</comment>
<name>A0A136PKJ9_9ACTN</name>
<proteinExistence type="predicted"/>
<feature type="transmembrane region" description="Helical" evidence="1">
    <location>
        <begin position="102"/>
        <end position="122"/>
    </location>
</feature>
<accession>A0A136PKJ9</accession>
<dbReference type="AlphaFoldDB" id="A0A136PKJ9"/>
<dbReference type="Proteomes" id="UP000070620">
    <property type="component" value="Unassembled WGS sequence"/>
</dbReference>
<organism evidence="2 3">
    <name type="scientific">Micromonospora rosaria</name>
    <dbReference type="NCBI Taxonomy" id="47874"/>
    <lineage>
        <taxon>Bacteria</taxon>
        <taxon>Bacillati</taxon>
        <taxon>Actinomycetota</taxon>
        <taxon>Actinomycetes</taxon>
        <taxon>Micromonosporales</taxon>
        <taxon>Micromonosporaceae</taxon>
        <taxon>Micromonospora</taxon>
    </lineage>
</organism>
<evidence type="ECO:0000313" key="2">
    <source>
        <dbReference type="EMBL" id="KXK58917.1"/>
    </source>
</evidence>
<gene>
    <name evidence="2" type="ORF">AWW66_27130</name>
</gene>
<keyword evidence="1" id="KW-0812">Transmembrane</keyword>
<dbReference type="EMBL" id="LRQV01000145">
    <property type="protein sequence ID" value="KXK58917.1"/>
    <property type="molecule type" value="Genomic_DNA"/>
</dbReference>
<reference evidence="2 3" key="1">
    <citation type="submission" date="2016-01" db="EMBL/GenBank/DDBJ databases">
        <title>Whole genome sequence and analysis of Micromonospora rosaria DSM 803, which can produce antibacterial substance rosamicin.</title>
        <authorList>
            <person name="Yang H."/>
            <person name="He X."/>
            <person name="Zhu D."/>
        </authorList>
    </citation>
    <scope>NUCLEOTIDE SEQUENCE [LARGE SCALE GENOMIC DNA]</scope>
    <source>
        <strain evidence="2 3">DSM 803</strain>
    </source>
</reference>
<evidence type="ECO:0000256" key="1">
    <source>
        <dbReference type="SAM" id="Phobius"/>
    </source>
</evidence>